<comment type="caution">
    <text evidence="2">The sequence shown here is derived from an EMBL/GenBank/DDBJ whole genome shotgun (WGS) entry which is preliminary data.</text>
</comment>
<reference evidence="2 3" key="1">
    <citation type="journal article" date="2021" name="Sci. Rep.">
        <title>The distribution of antibiotic resistance genes in chicken gut microbiota commensals.</title>
        <authorList>
            <person name="Juricova H."/>
            <person name="Matiasovicova J."/>
            <person name="Kubasova T."/>
            <person name="Cejkova D."/>
            <person name="Rychlik I."/>
        </authorList>
    </citation>
    <scope>NUCLEOTIDE SEQUENCE [LARGE SCALE GENOMIC DNA]</scope>
    <source>
        <strain evidence="2 3">An537</strain>
    </source>
</reference>
<keyword evidence="3" id="KW-1185">Reference proteome</keyword>
<evidence type="ECO:0000313" key="3">
    <source>
        <dbReference type="Proteomes" id="UP000707138"/>
    </source>
</evidence>
<protein>
    <recommendedName>
        <fullName evidence="4">Phosphoribosyltransferase domain-containing protein</fullName>
    </recommendedName>
</protein>
<gene>
    <name evidence="2" type="ORF">H6A01_03485</name>
</gene>
<evidence type="ECO:0000313" key="2">
    <source>
        <dbReference type="EMBL" id="MBM6912396.1"/>
    </source>
</evidence>
<proteinExistence type="predicted"/>
<dbReference type="Proteomes" id="UP000707138">
    <property type="component" value="Unassembled WGS sequence"/>
</dbReference>
<evidence type="ECO:0008006" key="4">
    <source>
        <dbReference type="Google" id="ProtNLM"/>
    </source>
</evidence>
<dbReference type="RefSeq" id="WP_205087572.1">
    <property type="nucleotide sequence ID" value="NZ_JACJLA010000004.1"/>
</dbReference>
<feature type="region of interest" description="Disordered" evidence="1">
    <location>
        <begin position="181"/>
        <end position="200"/>
    </location>
</feature>
<evidence type="ECO:0000256" key="1">
    <source>
        <dbReference type="SAM" id="MobiDB-lite"/>
    </source>
</evidence>
<organism evidence="2 3">
    <name type="scientific">Veillonella magna</name>
    <dbReference type="NCBI Taxonomy" id="464322"/>
    <lineage>
        <taxon>Bacteria</taxon>
        <taxon>Bacillati</taxon>
        <taxon>Bacillota</taxon>
        <taxon>Negativicutes</taxon>
        <taxon>Veillonellales</taxon>
        <taxon>Veillonellaceae</taxon>
        <taxon>Veillonella</taxon>
    </lineage>
</organism>
<dbReference type="EMBL" id="JACJLA010000004">
    <property type="protein sequence ID" value="MBM6912396.1"/>
    <property type="molecule type" value="Genomic_DNA"/>
</dbReference>
<accession>A0ABS2GE05</accession>
<sequence length="200" mass="22833">MAEKENEKHTDKKVSDYEEVVNEVAEELLAQLAFSDDGSVIEMFEAGNYDPWQLFLFFGAVEKALLQYRTDKRCKTVYIQVPPEGLATHVPPVTPISTLLKHLSFERIDDFMNDRLETGRVVYNSQEMVYEGADVKNRHVVILCDIMRKGSDYLNEIISLCHENKASHVVAVPMMLWNPELEEPSDNEGQGKSNEGHRLS</sequence>
<name>A0ABS2GE05_9FIRM</name>